<organism evidence="2 3">
    <name type="scientific">Simiduia agarivorans (strain DSM 21679 / JCM 13881 / BCRC 17597 / SA1)</name>
    <dbReference type="NCBI Taxonomy" id="1117647"/>
    <lineage>
        <taxon>Bacteria</taxon>
        <taxon>Pseudomonadati</taxon>
        <taxon>Pseudomonadota</taxon>
        <taxon>Gammaproteobacteria</taxon>
        <taxon>Cellvibrionales</taxon>
        <taxon>Cellvibrionaceae</taxon>
        <taxon>Simiduia</taxon>
    </lineage>
</organism>
<gene>
    <name evidence="2" type="ordered locus">M5M_14890</name>
</gene>
<dbReference type="KEGG" id="saga:M5M_14890"/>
<keyword evidence="1" id="KW-0472">Membrane</keyword>
<evidence type="ECO:0000256" key="1">
    <source>
        <dbReference type="SAM" id="Phobius"/>
    </source>
</evidence>
<name>K4L1R4_SIMAS</name>
<dbReference type="AlphaFoldDB" id="K4L1R4"/>
<keyword evidence="3" id="KW-1185">Reference proteome</keyword>
<keyword evidence="1" id="KW-1133">Transmembrane helix</keyword>
<sequence length="74" mass="8241">MAAGFYMMFAVSIILYRVAIADRKKGWIWFGVNLCVSMLMAKLFGSSIPIAILAGVVTYIGMFIVNIVSPMRFK</sequence>
<dbReference type="Proteomes" id="UP000000466">
    <property type="component" value="Chromosome"/>
</dbReference>
<evidence type="ECO:0000313" key="2">
    <source>
        <dbReference type="EMBL" id="AFV00113.1"/>
    </source>
</evidence>
<dbReference type="EMBL" id="CP003746">
    <property type="protein sequence ID" value="AFV00113.1"/>
    <property type="molecule type" value="Genomic_DNA"/>
</dbReference>
<dbReference type="eggNOG" id="ENOG502ZWXG">
    <property type="taxonomic scope" value="Bacteria"/>
</dbReference>
<feature type="transmembrane region" description="Helical" evidence="1">
    <location>
        <begin position="50"/>
        <end position="68"/>
    </location>
</feature>
<dbReference type="HOGENOM" id="CLU_2699779_0_0_6"/>
<protein>
    <submittedName>
        <fullName evidence="2">Uncharacterized protein</fullName>
    </submittedName>
</protein>
<evidence type="ECO:0000313" key="3">
    <source>
        <dbReference type="Proteomes" id="UP000000466"/>
    </source>
</evidence>
<reference evidence="2 3" key="1">
    <citation type="journal article" date="2013" name="Genome Announc.">
        <title>Complete genome sequence of Simiduia agarivorans SA1(T), a marine bacterium able to degrade a variety of polysaccharides.</title>
        <authorList>
            <person name="Lin S.Y."/>
            <person name="Shieh W.Y."/>
            <person name="Chen J.S."/>
            <person name="Tang S.L."/>
        </authorList>
    </citation>
    <scope>NUCLEOTIDE SEQUENCE [LARGE SCALE GENOMIC DNA]</scope>
    <source>
        <strain evidence="3">DSM 21679 / JCM 13881 / BCRC 17597 / SA1</strain>
    </source>
</reference>
<dbReference type="STRING" id="1117647.M5M_14890"/>
<proteinExistence type="predicted"/>
<accession>K4L1R4</accession>
<keyword evidence="1" id="KW-0812">Transmembrane</keyword>